<evidence type="ECO:0000313" key="4">
    <source>
        <dbReference type="EMBL" id="QTV06972.1"/>
    </source>
</evidence>
<keyword evidence="5" id="KW-1185">Reference proteome</keyword>
<dbReference type="InterPro" id="IPR025970">
    <property type="entry name" value="SusE"/>
</dbReference>
<dbReference type="Pfam" id="PF14292">
    <property type="entry name" value="SusE"/>
    <property type="match status" value="1"/>
</dbReference>
<evidence type="ECO:0000259" key="2">
    <source>
        <dbReference type="Pfam" id="PF14292"/>
    </source>
</evidence>
<evidence type="ECO:0000256" key="1">
    <source>
        <dbReference type="SAM" id="SignalP"/>
    </source>
</evidence>
<keyword evidence="1" id="KW-0732">Signal</keyword>
<feature type="chain" id="PRO_5045187248" evidence="1">
    <location>
        <begin position="23"/>
        <end position="351"/>
    </location>
</feature>
<proteinExistence type="predicted"/>
<accession>A0ABX7XG78</accession>
<feature type="signal peptide" evidence="1">
    <location>
        <begin position="1"/>
        <end position="22"/>
    </location>
</feature>
<name>A0ABX7XG78_9FLAO</name>
<sequence>MNKFIKYMAAACLGIVSLTSCSEDDENVILNDGDFVAPTINTTTNAVELSEETQTETAITFEWAAASYGISTIPKYEIELAKAEDTFDQAKVLTSTTETSYAINGTDLNVFLVDQLGLSAGTEATIQYRIVSSLGTFGTEKLYSETKTFTATPFTTDLSTPWGVVGSITGWGSSADVPFWKTTTPNALVAYTSLAVGDEIKFRKDSDWAENFGSENVTTNANGFGGSLASGGSNIVVPTAGNFKITMDLNNNTFVAEKFQWGLVGSATPNGWDGPDAQVLSFDGINEVWYANGIVLNAGELKIRKNNAWDENFGGANGNLVAGGDNITVAAGTYNIVVDFNNLTYSITPAQ</sequence>
<evidence type="ECO:0000313" key="5">
    <source>
        <dbReference type="Proteomes" id="UP000672011"/>
    </source>
</evidence>
<dbReference type="CDD" id="cd12956">
    <property type="entry name" value="CBM_SusE-F_like"/>
    <property type="match status" value="2"/>
</dbReference>
<dbReference type="RefSeq" id="WP_230477794.1">
    <property type="nucleotide sequence ID" value="NZ_CP072842.1"/>
</dbReference>
<dbReference type="PROSITE" id="PS51257">
    <property type="entry name" value="PROKAR_LIPOPROTEIN"/>
    <property type="match status" value="1"/>
</dbReference>
<feature type="domain" description="Outer membrane protein SusF/SusE-like C-terminal" evidence="3">
    <location>
        <begin position="164"/>
        <end position="254"/>
    </location>
</feature>
<dbReference type="Gene3D" id="2.60.40.3620">
    <property type="match status" value="2"/>
</dbReference>
<dbReference type="EMBL" id="CP072842">
    <property type="protein sequence ID" value="QTV06972.1"/>
    <property type="molecule type" value="Genomic_DNA"/>
</dbReference>
<reference evidence="5" key="2">
    <citation type="submission" date="2021-04" db="EMBL/GenBank/DDBJ databases">
        <title>Taxonomy of Flavobacteriaceae bacterium ZY171143.</title>
        <authorList>
            <person name="Li F."/>
        </authorList>
    </citation>
    <scope>NUCLEOTIDE SEQUENCE [LARGE SCALE GENOMIC DNA]</scope>
    <source>
        <strain evidence="5">ZY171143</strain>
    </source>
</reference>
<dbReference type="InterPro" id="IPR032187">
    <property type="entry name" value="SusF/SusE-like_C"/>
</dbReference>
<evidence type="ECO:0000259" key="3">
    <source>
        <dbReference type="Pfam" id="PF16411"/>
    </source>
</evidence>
<gene>
    <name evidence="4" type="ORF">J9309_06630</name>
</gene>
<reference evidence="4 5" key="1">
    <citation type="journal article" date="2021" name="Int. J. Syst. Evol. Microbiol.">
        <title>Faecalibacter bovis sp. nov., isolated from cow faeces.</title>
        <authorList>
            <person name="Li F."/>
            <person name="Zhao W."/>
            <person name="Hong Q."/>
            <person name="Shao Q."/>
            <person name="Song J."/>
            <person name="Yang S."/>
        </authorList>
    </citation>
    <scope>NUCLEOTIDE SEQUENCE [LARGE SCALE GENOMIC DNA]</scope>
    <source>
        <strain evidence="4 5">ZY171143</strain>
    </source>
</reference>
<dbReference type="Proteomes" id="UP000672011">
    <property type="component" value="Chromosome"/>
</dbReference>
<protein>
    <submittedName>
        <fullName evidence="4">SusE domain-containing protein</fullName>
    </submittedName>
</protein>
<dbReference type="Pfam" id="PF16411">
    <property type="entry name" value="SusF_SusE"/>
    <property type="match status" value="1"/>
</dbReference>
<feature type="domain" description="SusE outer membrane protein" evidence="2">
    <location>
        <begin position="23"/>
        <end position="130"/>
    </location>
</feature>
<organism evidence="4 5">
    <name type="scientific">Faecalibacter bovis</name>
    <dbReference type="NCBI Taxonomy" id="2898187"/>
    <lineage>
        <taxon>Bacteria</taxon>
        <taxon>Pseudomonadati</taxon>
        <taxon>Bacteroidota</taxon>
        <taxon>Flavobacteriia</taxon>
        <taxon>Flavobacteriales</taxon>
        <taxon>Weeksellaceae</taxon>
        <taxon>Faecalibacter</taxon>
    </lineage>
</organism>